<comment type="caution">
    <text evidence="1">The sequence shown here is derived from an EMBL/GenBank/DDBJ whole genome shotgun (WGS) entry which is preliminary data.</text>
</comment>
<protein>
    <submittedName>
        <fullName evidence="1">Uncharacterized protein</fullName>
    </submittedName>
</protein>
<keyword evidence="2" id="KW-1185">Reference proteome</keyword>
<evidence type="ECO:0000313" key="2">
    <source>
        <dbReference type="Proteomes" id="UP001296873"/>
    </source>
</evidence>
<reference evidence="1 2" key="1">
    <citation type="journal article" date="2020" name="Microorganisms">
        <title>Osmotic Adaptation and Compatible Solute Biosynthesis of Phototrophic Bacteria as Revealed from Genome Analyses.</title>
        <authorList>
            <person name="Imhoff J.F."/>
            <person name="Rahn T."/>
            <person name="Kunzel S."/>
            <person name="Keller A."/>
            <person name="Neulinger S.C."/>
        </authorList>
    </citation>
    <scope>NUCLEOTIDE SEQUENCE [LARGE SCALE GENOMIC DNA]</scope>
    <source>
        <strain evidence="1 2">DSM 9895</strain>
    </source>
</reference>
<organism evidence="1 2">
    <name type="scientific">Rhodovibrio sodomensis</name>
    <dbReference type="NCBI Taxonomy" id="1088"/>
    <lineage>
        <taxon>Bacteria</taxon>
        <taxon>Pseudomonadati</taxon>
        <taxon>Pseudomonadota</taxon>
        <taxon>Alphaproteobacteria</taxon>
        <taxon>Rhodospirillales</taxon>
        <taxon>Rhodovibrionaceae</taxon>
        <taxon>Rhodovibrio</taxon>
    </lineage>
</organism>
<dbReference type="Proteomes" id="UP001296873">
    <property type="component" value="Unassembled WGS sequence"/>
</dbReference>
<name>A0ABS1DDL7_9PROT</name>
<dbReference type="EMBL" id="NRRL01000024">
    <property type="protein sequence ID" value="MBK1668499.1"/>
    <property type="molecule type" value="Genomic_DNA"/>
</dbReference>
<proteinExistence type="predicted"/>
<sequence>MKYVVRFELDDGRMDARVFDEPDHAYSYYYRLEGACFAERTARYKGERVRIERVKLFKVVSDDVREAHTQGLSGQGEVIDDTDTELDLDQELEL</sequence>
<dbReference type="RefSeq" id="WP_200340807.1">
    <property type="nucleotide sequence ID" value="NZ_NRRL01000024.1"/>
</dbReference>
<gene>
    <name evidence="1" type="ORF">CKO28_10685</name>
</gene>
<accession>A0ABS1DDL7</accession>
<evidence type="ECO:0000313" key="1">
    <source>
        <dbReference type="EMBL" id="MBK1668499.1"/>
    </source>
</evidence>